<dbReference type="InterPro" id="IPR040919">
    <property type="entry name" value="Asparaginase_C"/>
</dbReference>
<dbReference type="EC" id="3.5.1.1" evidence="2"/>
<dbReference type="InterPro" id="IPR027473">
    <property type="entry name" value="L-asparaginase_C"/>
</dbReference>
<evidence type="ECO:0000256" key="5">
    <source>
        <dbReference type="PIRSR" id="PIRSR001220-2"/>
    </source>
</evidence>
<dbReference type="InterPro" id="IPR006034">
    <property type="entry name" value="Asparaginase/glutaminase-like"/>
</dbReference>
<dbReference type="PATRIC" id="fig|1678841.3.peg.2436"/>
<keyword evidence="3" id="KW-0378">Hydrolase</keyword>
<dbReference type="PROSITE" id="PS00144">
    <property type="entry name" value="ASN_GLN_ASE_1"/>
    <property type="match status" value="1"/>
</dbReference>
<dbReference type="InterPro" id="IPR041725">
    <property type="entry name" value="L-asparaginase_I"/>
</dbReference>
<dbReference type="Pfam" id="PF17763">
    <property type="entry name" value="Asparaginase_C"/>
    <property type="match status" value="1"/>
</dbReference>
<dbReference type="FunFam" id="3.40.50.40:FF:000001">
    <property type="entry name" value="L-asparaginase 1"/>
    <property type="match status" value="1"/>
</dbReference>
<evidence type="ECO:0000259" key="8">
    <source>
        <dbReference type="Pfam" id="PF00710"/>
    </source>
</evidence>
<evidence type="ECO:0000256" key="2">
    <source>
        <dbReference type="ARBA" id="ARBA00012920"/>
    </source>
</evidence>
<dbReference type="NCBIfam" id="TIGR00519">
    <property type="entry name" value="asnASE_I"/>
    <property type="match status" value="1"/>
</dbReference>
<feature type="binding site" evidence="5">
    <location>
        <position position="64"/>
    </location>
    <ligand>
        <name>substrate</name>
    </ligand>
</feature>
<dbReference type="InterPro" id="IPR037152">
    <property type="entry name" value="L-asparaginase_N_sf"/>
</dbReference>
<dbReference type="FunFam" id="3.40.50.1170:FF:000004">
    <property type="entry name" value="L-asparaginase, type I"/>
    <property type="match status" value="1"/>
</dbReference>
<dbReference type="GO" id="GO:0004067">
    <property type="term" value="F:asparaginase activity"/>
    <property type="evidence" value="ECO:0007669"/>
    <property type="project" value="UniProtKB-UniRule"/>
</dbReference>
<dbReference type="SFLD" id="SFLDS00057">
    <property type="entry name" value="Glutaminase/Asparaginase"/>
    <property type="match status" value="1"/>
</dbReference>
<accession>A0A0S7C5B6</accession>
<dbReference type="SMART" id="SM00870">
    <property type="entry name" value="Asparaginase"/>
    <property type="match status" value="1"/>
</dbReference>
<feature type="domain" description="L-asparaginase N-terminal" evidence="8">
    <location>
        <begin position="10"/>
        <end position="202"/>
    </location>
</feature>
<dbReference type="PANTHER" id="PTHR11707">
    <property type="entry name" value="L-ASPARAGINASE"/>
    <property type="match status" value="1"/>
</dbReference>
<dbReference type="PROSITE" id="PS51732">
    <property type="entry name" value="ASN_GLN_ASE_3"/>
    <property type="match status" value="1"/>
</dbReference>
<reference evidence="10" key="1">
    <citation type="journal article" date="2015" name="Genome Announc.">
        <title>Draft Genome Sequence of Bacteroidales Strain TBC1, a Novel Isolate from a Methanogenic Wastewater Treatment System.</title>
        <authorList>
            <person name="Tourlousse D.M."/>
            <person name="Matsuura N."/>
            <person name="Sun L."/>
            <person name="Toyonaga M."/>
            <person name="Kuroda K."/>
            <person name="Ohashi A."/>
            <person name="Cruz R."/>
            <person name="Yamaguchi T."/>
            <person name="Sekiguchi Y."/>
        </authorList>
    </citation>
    <scope>NUCLEOTIDE SEQUENCE [LARGE SCALE GENOMIC DNA]</scope>
    <source>
        <strain evidence="10">TBC1</strain>
    </source>
</reference>
<dbReference type="SUPFAM" id="SSF53774">
    <property type="entry name" value="Glutaminase/Asparaginase"/>
    <property type="match status" value="1"/>
</dbReference>
<evidence type="ECO:0000313" key="11">
    <source>
        <dbReference type="Proteomes" id="UP000053091"/>
    </source>
</evidence>
<dbReference type="PRINTS" id="PR00139">
    <property type="entry name" value="ASNGLNASE"/>
</dbReference>
<dbReference type="Pfam" id="PF00710">
    <property type="entry name" value="Asparaginase"/>
    <property type="match status" value="1"/>
</dbReference>
<dbReference type="EMBL" id="DF968182">
    <property type="protein sequence ID" value="GAP44015.1"/>
    <property type="molecule type" value="Genomic_DNA"/>
</dbReference>
<dbReference type="PIRSF" id="PIRSF001220">
    <property type="entry name" value="L-ASNase_gatD"/>
    <property type="match status" value="1"/>
</dbReference>
<dbReference type="AlphaFoldDB" id="A0A0S7C5B6"/>
<evidence type="ECO:0000256" key="3">
    <source>
        <dbReference type="ARBA" id="ARBA00022801"/>
    </source>
</evidence>
<evidence type="ECO:0000313" key="10">
    <source>
        <dbReference type="EMBL" id="GAP44015.1"/>
    </source>
</evidence>
<organism evidence="10">
    <name type="scientific">Lentimicrobium saccharophilum</name>
    <dbReference type="NCBI Taxonomy" id="1678841"/>
    <lineage>
        <taxon>Bacteria</taxon>
        <taxon>Pseudomonadati</taxon>
        <taxon>Bacteroidota</taxon>
        <taxon>Bacteroidia</taxon>
        <taxon>Bacteroidales</taxon>
        <taxon>Lentimicrobiaceae</taxon>
        <taxon>Lentimicrobium</taxon>
    </lineage>
</organism>
<feature type="active site" evidence="7">
    <location>
        <position position="95"/>
    </location>
</feature>
<dbReference type="GO" id="GO:0009066">
    <property type="term" value="P:aspartate family amino acid metabolic process"/>
    <property type="evidence" value="ECO:0007669"/>
    <property type="project" value="UniProtKB-ARBA"/>
</dbReference>
<proteinExistence type="inferred from homology"/>
<dbReference type="STRING" id="1678841.TBC1_112175"/>
<dbReference type="InterPro" id="IPR006033">
    <property type="entry name" value="AsnA_fam"/>
</dbReference>
<name>A0A0S7C5B6_9BACT</name>
<evidence type="ECO:0000259" key="9">
    <source>
        <dbReference type="Pfam" id="PF17763"/>
    </source>
</evidence>
<dbReference type="PROSITE" id="PS00917">
    <property type="entry name" value="ASN_GLN_ASE_2"/>
    <property type="match status" value="1"/>
</dbReference>
<dbReference type="InterPro" id="IPR027475">
    <property type="entry name" value="Asparaginase/glutaminase_AS2"/>
</dbReference>
<evidence type="ECO:0000256" key="4">
    <source>
        <dbReference type="PIRSR" id="PIRSR001220-1"/>
    </source>
</evidence>
<dbReference type="Gene3D" id="3.40.50.40">
    <property type="match status" value="1"/>
</dbReference>
<evidence type="ECO:0000256" key="7">
    <source>
        <dbReference type="PROSITE-ProRule" id="PRU10100"/>
    </source>
</evidence>
<dbReference type="CDD" id="cd08963">
    <property type="entry name" value="L-asparaginase_I"/>
    <property type="match status" value="1"/>
</dbReference>
<gene>
    <name evidence="10" type="ORF">TBC1_112175</name>
</gene>
<evidence type="ECO:0000256" key="1">
    <source>
        <dbReference type="ARBA" id="ARBA00010518"/>
    </source>
</evidence>
<feature type="binding site" evidence="5">
    <location>
        <begin position="95"/>
        <end position="96"/>
    </location>
    <ligand>
        <name>substrate</name>
    </ligand>
</feature>
<dbReference type="InterPro" id="IPR020827">
    <property type="entry name" value="Asparaginase/glutaminase_AS1"/>
</dbReference>
<sequence length="347" mass="38214">MFTDKYMESNILVIYTGGTIGMIQDPATGALTPFNFDALYKHIPILQNFNCRIDSYCFDPLIDSSNMNPSFWIKLAKVIEENYEKYDGFVVLHGTDTMAYTASVLSFMLENLNKPVVFTGSQLPMGVLRTDGRENFINAIEIAAARAEDTPIVPEVSICFENRLMRGNRTNKFNAENFNAFLSGNYPLLAQVGVHIRYNHQHILKPNFRKLKVHLNLDPNVAILKLFPGITENVVRSILNIPGLKALILETYGAGNAPTDAWFLKALSDGIAGGITIFNVTQCKGGSVEMGKYETSVQLGSIGVVGGYDITTESAVAKTMYLLGEGFSGGQLSQMLQTPLRGELTID</sequence>
<keyword evidence="11" id="KW-1185">Reference proteome</keyword>
<dbReference type="Proteomes" id="UP000053091">
    <property type="component" value="Unassembled WGS sequence"/>
</dbReference>
<feature type="domain" description="Asparaginase/glutaminase C-terminal" evidence="9">
    <location>
        <begin position="220"/>
        <end position="335"/>
    </location>
</feature>
<evidence type="ECO:0000256" key="6">
    <source>
        <dbReference type="PROSITE-ProRule" id="PRU10099"/>
    </source>
</evidence>
<dbReference type="PANTHER" id="PTHR11707:SF28">
    <property type="entry name" value="60 KDA LYSOPHOSPHOLIPASE"/>
    <property type="match status" value="1"/>
</dbReference>
<dbReference type="PIRSF" id="PIRSF500176">
    <property type="entry name" value="L_ASNase"/>
    <property type="match status" value="1"/>
</dbReference>
<dbReference type="InterPro" id="IPR036152">
    <property type="entry name" value="Asp/glu_Ase-like_sf"/>
</dbReference>
<dbReference type="InterPro" id="IPR027474">
    <property type="entry name" value="L-asparaginase_N"/>
</dbReference>
<dbReference type="Gene3D" id="3.40.50.1170">
    <property type="entry name" value="L-asparaginase, N-terminal domain"/>
    <property type="match status" value="1"/>
</dbReference>
<comment type="similarity">
    <text evidence="1">Belongs to the asparaginase 1 family.</text>
</comment>
<protein>
    <recommendedName>
        <fullName evidence="2">asparaginase</fullName>
        <ecNumber evidence="2">3.5.1.1</ecNumber>
    </recommendedName>
</protein>
<feature type="active site" description="O-isoaspartyl threonine intermediate" evidence="4">
    <location>
        <position position="19"/>
    </location>
</feature>
<feature type="active site" evidence="6">
    <location>
        <position position="19"/>
    </location>
</feature>